<evidence type="ECO:0000259" key="5">
    <source>
        <dbReference type="Pfam" id="PF01814"/>
    </source>
</evidence>
<dbReference type="GO" id="GO:0046872">
    <property type="term" value="F:metal ion binding"/>
    <property type="evidence" value="ECO:0007669"/>
    <property type="project" value="UniProtKB-KW"/>
</dbReference>
<dbReference type="Pfam" id="PF01814">
    <property type="entry name" value="Hemerythrin"/>
    <property type="match status" value="1"/>
</dbReference>
<protein>
    <submittedName>
        <fullName evidence="6">Regulator of cell morphogenesis and NO signaling</fullName>
    </submittedName>
</protein>
<comment type="caution">
    <text evidence="6">The sequence shown here is derived from an EMBL/GenBank/DDBJ whole genome shotgun (WGS) entry which is preliminary data.</text>
</comment>
<dbReference type="InterPro" id="IPR019903">
    <property type="entry name" value="RIC_family"/>
</dbReference>
<keyword evidence="4" id="KW-0408">Iron</keyword>
<name>A0A840S998_9BURK</name>
<evidence type="ECO:0000256" key="2">
    <source>
        <dbReference type="ARBA" id="ARBA00022490"/>
    </source>
</evidence>
<dbReference type="GO" id="GO:0005737">
    <property type="term" value="C:cytoplasm"/>
    <property type="evidence" value="ECO:0007669"/>
    <property type="project" value="UniProtKB-SubCell"/>
</dbReference>
<dbReference type="PANTHER" id="PTHR36438">
    <property type="entry name" value="IRON-SULFUR CLUSTER REPAIR PROTEIN YTFE"/>
    <property type="match status" value="1"/>
</dbReference>
<dbReference type="InterPro" id="IPR012312">
    <property type="entry name" value="Hemerythrin-like"/>
</dbReference>
<dbReference type="RefSeq" id="WP_138854984.1">
    <property type="nucleotide sequence ID" value="NZ_CP040709.1"/>
</dbReference>
<reference evidence="6 7" key="1">
    <citation type="submission" date="2020-08" db="EMBL/GenBank/DDBJ databases">
        <title>Genomic Encyclopedia of Type Strains, Phase IV (KMG-IV): sequencing the most valuable type-strain genomes for metagenomic binning, comparative biology and taxonomic classification.</title>
        <authorList>
            <person name="Goeker M."/>
        </authorList>
    </citation>
    <scope>NUCLEOTIDE SEQUENCE [LARGE SCALE GENOMIC DNA]</scope>
    <source>
        <strain evidence="6 7">DSM 23958</strain>
    </source>
</reference>
<accession>A0A840S998</accession>
<comment type="subcellular location">
    <subcellularLocation>
        <location evidence="1">Cytoplasm</location>
    </subcellularLocation>
</comment>
<keyword evidence="3" id="KW-0479">Metal-binding</keyword>
<evidence type="ECO:0000313" key="7">
    <source>
        <dbReference type="Proteomes" id="UP000554837"/>
    </source>
</evidence>
<dbReference type="OrthoDB" id="9797132at2"/>
<sequence length="218" mass="23900">MPSQSLLERPLGELARQLPGAIAVFHAHALDFCCGGKQSLGQALAARPADSAAVLAALEQLLRPAAAEPDWRAAPAGALIEHLLSRYHARHREQLPELIRLAARVEAVHGDRAECPHGLAAHLRQMQAELESHMQKEEQILFPLLAQGLPAAALPPVAVMRHEHEQHGLALARMMELAHQLEQPQGACNTWRALLAGLHSLHQDLLEHIRLENEILFA</sequence>
<gene>
    <name evidence="6" type="ORF">HNQ51_002308</name>
</gene>
<evidence type="ECO:0000313" key="6">
    <source>
        <dbReference type="EMBL" id="MBB5204989.1"/>
    </source>
</evidence>
<proteinExistence type="predicted"/>
<evidence type="ECO:0000256" key="3">
    <source>
        <dbReference type="ARBA" id="ARBA00022723"/>
    </source>
</evidence>
<evidence type="ECO:0000256" key="1">
    <source>
        <dbReference type="ARBA" id="ARBA00004496"/>
    </source>
</evidence>
<organism evidence="6 7">
    <name type="scientific">Inhella inkyongensis</name>
    <dbReference type="NCBI Taxonomy" id="392593"/>
    <lineage>
        <taxon>Bacteria</taxon>
        <taxon>Pseudomonadati</taxon>
        <taxon>Pseudomonadota</taxon>
        <taxon>Betaproteobacteria</taxon>
        <taxon>Burkholderiales</taxon>
        <taxon>Sphaerotilaceae</taxon>
        <taxon>Inhella</taxon>
    </lineage>
</organism>
<dbReference type="AlphaFoldDB" id="A0A840S998"/>
<dbReference type="Gene3D" id="1.20.120.520">
    <property type="entry name" value="nmb1532 protein domain like"/>
    <property type="match status" value="1"/>
</dbReference>
<dbReference type="NCBIfam" id="NF008221">
    <property type="entry name" value="PRK10992.1"/>
    <property type="match status" value="1"/>
</dbReference>
<dbReference type="EMBL" id="JACHHO010000003">
    <property type="protein sequence ID" value="MBB5204989.1"/>
    <property type="molecule type" value="Genomic_DNA"/>
</dbReference>
<keyword evidence="7" id="KW-1185">Reference proteome</keyword>
<dbReference type="Proteomes" id="UP000554837">
    <property type="component" value="Unassembled WGS sequence"/>
</dbReference>
<keyword evidence="2" id="KW-0963">Cytoplasm</keyword>
<dbReference type="PANTHER" id="PTHR36438:SF1">
    <property type="entry name" value="IRON-SULFUR CLUSTER REPAIR PROTEIN YTFE"/>
    <property type="match status" value="1"/>
</dbReference>
<evidence type="ECO:0000256" key="4">
    <source>
        <dbReference type="ARBA" id="ARBA00023004"/>
    </source>
</evidence>
<dbReference type="NCBIfam" id="TIGR03652">
    <property type="entry name" value="FeS_repair_RIC"/>
    <property type="match status" value="1"/>
</dbReference>
<feature type="domain" description="Hemerythrin-like" evidence="5">
    <location>
        <begin position="81"/>
        <end position="217"/>
    </location>
</feature>
<dbReference type="Pfam" id="PF04405">
    <property type="entry name" value="ScdA_N"/>
    <property type="match status" value="1"/>
</dbReference>